<dbReference type="GO" id="GO:0008270">
    <property type="term" value="F:zinc ion binding"/>
    <property type="evidence" value="ECO:0007669"/>
    <property type="project" value="UniProtKB-KW"/>
</dbReference>
<feature type="non-terminal residue" evidence="14">
    <location>
        <position position="1"/>
    </location>
</feature>
<dbReference type="GO" id="GO:0061630">
    <property type="term" value="F:ubiquitin protein ligase activity"/>
    <property type="evidence" value="ECO:0007669"/>
    <property type="project" value="UniProtKB-EC"/>
</dbReference>
<evidence type="ECO:0000256" key="4">
    <source>
        <dbReference type="ARBA" id="ARBA00012483"/>
    </source>
</evidence>
<evidence type="ECO:0000256" key="5">
    <source>
        <dbReference type="ARBA" id="ARBA00022490"/>
    </source>
</evidence>
<dbReference type="KEGG" id="tng:GSTEN00002000G001"/>
<keyword evidence="11" id="KW-0539">Nucleus</keyword>
<proteinExistence type="predicted"/>
<protein>
    <recommendedName>
        <fullName evidence="4">RING-type E3 ubiquitin transferase</fullName>
        <ecNumber evidence="4">2.3.2.27</ecNumber>
    </recommendedName>
</protein>
<dbReference type="InterPro" id="IPR041367">
    <property type="entry name" value="Znf-CCCH_4"/>
</dbReference>
<comment type="catalytic activity">
    <reaction evidence="1">
        <text>S-ubiquitinyl-[E2 ubiquitin-conjugating enzyme]-L-cysteine + [acceptor protein]-L-lysine = [E2 ubiquitin-conjugating enzyme]-L-cysteine + N(6)-ubiquitinyl-[acceptor protein]-L-lysine.</text>
        <dbReference type="EC" id="2.3.2.27"/>
    </reaction>
</comment>
<dbReference type="SMART" id="SM00356">
    <property type="entry name" value="ZnF_C3H1"/>
    <property type="match status" value="2"/>
</dbReference>
<dbReference type="Pfam" id="PF00642">
    <property type="entry name" value="zf-CCCH"/>
    <property type="match status" value="1"/>
</dbReference>
<evidence type="ECO:0000256" key="6">
    <source>
        <dbReference type="ARBA" id="ARBA00022723"/>
    </source>
</evidence>
<evidence type="ECO:0000256" key="11">
    <source>
        <dbReference type="ARBA" id="ARBA00023242"/>
    </source>
</evidence>
<feature type="zinc finger region" description="C3H1-type" evidence="12">
    <location>
        <begin position="2"/>
        <end position="29"/>
    </location>
</feature>
<keyword evidence="8 12" id="KW-0863">Zinc-finger</keyword>
<evidence type="ECO:0000256" key="2">
    <source>
        <dbReference type="ARBA" id="ARBA00004123"/>
    </source>
</evidence>
<dbReference type="GO" id="GO:0005634">
    <property type="term" value="C:nucleus"/>
    <property type="evidence" value="ECO:0007669"/>
    <property type="project" value="UniProtKB-SubCell"/>
</dbReference>
<dbReference type="EC" id="2.3.2.27" evidence="4"/>
<evidence type="ECO:0000256" key="10">
    <source>
        <dbReference type="ARBA" id="ARBA00022833"/>
    </source>
</evidence>
<accession>Q4TEZ2</accession>
<dbReference type="PANTHER" id="PTHR11224:SF17">
    <property type="entry name" value="E3 UBIQUITIN-PROTEIN LIGASE MAKORIN-2"/>
    <property type="match status" value="1"/>
</dbReference>
<evidence type="ECO:0000256" key="1">
    <source>
        <dbReference type="ARBA" id="ARBA00000900"/>
    </source>
</evidence>
<evidence type="ECO:0000256" key="8">
    <source>
        <dbReference type="ARBA" id="ARBA00022771"/>
    </source>
</evidence>
<dbReference type="EMBL" id="CAAE01004979">
    <property type="protein sequence ID" value="CAF88540.1"/>
    <property type="molecule type" value="Genomic_DNA"/>
</dbReference>
<comment type="caution">
    <text evidence="14">The sequence shown here is derived from an EMBL/GenBank/DDBJ whole genome shotgun (WGS) entry which is preliminary data.</text>
</comment>
<dbReference type="InterPro" id="IPR036855">
    <property type="entry name" value="Znf_CCCH_sf"/>
</dbReference>
<dbReference type="PROSITE" id="PS50103">
    <property type="entry name" value="ZF_C3H1"/>
    <property type="match status" value="2"/>
</dbReference>
<evidence type="ECO:0000313" key="14">
    <source>
        <dbReference type="EMBL" id="CAF88540.1"/>
    </source>
</evidence>
<dbReference type="GO" id="GO:0005737">
    <property type="term" value="C:cytoplasm"/>
    <property type="evidence" value="ECO:0007669"/>
    <property type="project" value="UniProtKB-SubCell"/>
</dbReference>
<dbReference type="InterPro" id="IPR000571">
    <property type="entry name" value="Znf_CCCH"/>
</dbReference>
<evidence type="ECO:0000256" key="7">
    <source>
        <dbReference type="ARBA" id="ARBA00022737"/>
    </source>
</evidence>
<feature type="domain" description="C3H1-type" evidence="13">
    <location>
        <begin position="2"/>
        <end position="29"/>
    </location>
</feature>
<organism evidence="14">
    <name type="scientific">Tetraodon nigroviridis</name>
    <name type="common">Spotted green pufferfish</name>
    <name type="synonym">Chelonodon nigroviridis</name>
    <dbReference type="NCBI Taxonomy" id="99883"/>
    <lineage>
        <taxon>Eukaryota</taxon>
        <taxon>Metazoa</taxon>
        <taxon>Chordata</taxon>
        <taxon>Craniata</taxon>
        <taxon>Vertebrata</taxon>
        <taxon>Euteleostomi</taxon>
        <taxon>Actinopterygii</taxon>
        <taxon>Neopterygii</taxon>
        <taxon>Teleostei</taxon>
        <taxon>Neoteleostei</taxon>
        <taxon>Acanthomorphata</taxon>
        <taxon>Eupercaria</taxon>
        <taxon>Tetraodontiformes</taxon>
        <taxon>Tetradontoidea</taxon>
        <taxon>Tetraodontidae</taxon>
        <taxon>Tetraodon</taxon>
    </lineage>
</organism>
<keyword evidence="5" id="KW-0963">Cytoplasm</keyword>
<name>Q4TEZ2_TETNG</name>
<dbReference type="OrthoDB" id="411372at2759"/>
<dbReference type="Pfam" id="PF18044">
    <property type="entry name" value="zf-CCCH_4"/>
    <property type="match status" value="1"/>
</dbReference>
<comment type="subcellular location">
    <subcellularLocation>
        <location evidence="3">Cytoplasm</location>
    </subcellularLocation>
    <subcellularLocation>
        <location evidence="2">Nucleus</location>
    </subcellularLocation>
</comment>
<feature type="zinc finger region" description="C3H1-type" evidence="12">
    <location>
        <begin position="31"/>
        <end position="52"/>
    </location>
</feature>
<reference evidence="14" key="2">
    <citation type="submission" date="2004-02" db="EMBL/GenBank/DDBJ databases">
        <authorList>
            <consortium name="Genoscope"/>
            <consortium name="Whitehead Institute Centre for Genome Research"/>
        </authorList>
    </citation>
    <scope>NUCLEOTIDE SEQUENCE</scope>
</reference>
<keyword evidence="6 12" id="KW-0479">Metal-binding</keyword>
<dbReference type="UniPathway" id="UPA00143"/>
<reference evidence="14" key="1">
    <citation type="journal article" date="2004" name="Nature">
        <title>Genome duplication in the teleost fish Tetraodon nigroviridis reveals the early vertebrate proto-karyotype.</title>
        <authorList>
            <person name="Jaillon O."/>
            <person name="Aury J.-M."/>
            <person name="Brunet F."/>
            <person name="Petit J.-L."/>
            <person name="Stange-Thomann N."/>
            <person name="Mauceli E."/>
            <person name="Bouneau L."/>
            <person name="Fischer C."/>
            <person name="Ozouf-Costaz C."/>
            <person name="Bernot A."/>
            <person name="Nicaud S."/>
            <person name="Jaffe D."/>
            <person name="Fisher S."/>
            <person name="Lutfalla G."/>
            <person name="Dossat C."/>
            <person name="Segurens B."/>
            <person name="Dasilva C."/>
            <person name="Salanoubat M."/>
            <person name="Levy M."/>
            <person name="Boudet N."/>
            <person name="Castellano S."/>
            <person name="Anthouard V."/>
            <person name="Jubin C."/>
            <person name="Castelli V."/>
            <person name="Katinka M."/>
            <person name="Vacherie B."/>
            <person name="Biemont C."/>
            <person name="Skalli Z."/>
            <person name="Cattolico L."/>
            <person name="Poulain J."/>
            <person name="De Berardinis V."/>
            <person name="Cruaud C."/>
            <person name="Duprat S."/>
            <person name="Brottier P."/>
            <person name="Coutanceau J.-P."/>
            <person name="Gouzy J."/>
            <person name="Parra G."/>
            <person name="Lardier G."/>
            <person name="Chapple C."/>
            <person name="McKernan K.J."/>
            <person name="McEwan P."/>
            <person name="Bosak S."/>
            <person name="Kellis M."/>
            <person name="Volff J.-N."/>
            <person name="Guigo R."/>
            <person name="Zody M.C."/>
            <person name="Mesirov J."/>
            <person name="Lindblad-Toh K."/>
            <person name="Birren B."/>
            <person name="Nusbaum C."/>
            <person name="Kahn D."/>
            <person name="Robinson-Rechavi M."/>
            <person name="Laudet V."/>
            <person name="Schachter V."/>
            <person name="Quetier F."/>
            <person name="Saurin W."/>
            <person name="Scarpelli C."/>
            <person name="Wincker P."/>
            <person name="Lander E.S."/>
            <person name="Weissenbach J."/>
            <person name="Roest Crollius H."/>
        </authorList>
    </citation>
    <scope>NUCLEOTIDE SEQUENCE [LARGE SCALE GENOMIC DNA]</scope>
</reference>
<dbReference type="SUPFAM" id="SSF90229">
    <property type="entry name" value="CCCH zinc finger"/>
    <property type="match status" value="2"/>
</dbReference>
<evidence type="ECO:0000256" key="9">
    <source>
        <dbReference type="ARBA" id="ARBA00022786"/>
    </source>
</evidence>
<keyword evidence="10 12" id="KW-0862">Zinc</keyword>
<gene>
    <name evidence="14" type="ORF">GSTENG00002000001</name>
</gene>
<dbReference type="AlphaFoldDB" id="Q4TEZ2"/>
<feature type="domain" description="C3H1-type" evidence="13">
    <location>
        <begin position="31"/>
        <end position="52"/>
    </location>
</feature>
<evidence type="ECO:0000256" key="3">
    <source>
        <dbReference type="ARBA" id="ARBA00004496"/>
    </source>
</evidence>
<evidence type="ECO:0000256" key="12">
    <source>
        <dbReference type="PROSITE-ProRule" id="PRU00723"/>
    </source>
</evidence>
<dbReference type="Gene3D" id="4.10.1000.10">
    <property type="entry name" value="Zinc finger, CCCH-type"/>
    <property type="match status" value="1"/>
</dbReference>
<dbReference type="GO" id="GO:0000209">
    <property type="term" value="P:protein polyubiquitination"/>
    <property type="evidence" value="ECO:0007669"/>
    <property type="project" value="InterPro"/>
</dbReference>
<dbReference type="PANTHER" id="PTHR11224">
    <property type="entry name" value="MAKORIN-RELATED"/>
    <property type="match status" value="1"/>
</dbReference>
<sequence length="112" mass="12115">MTTKQVTCRYFLHGVCREGPHCQFSHDPSSSKPSTICKFYQRGTCAYGDRCRCGGAREGPSGRGGPKKTFVHQERDVFRAPAESFGADAMATAPHTYVDAIRTGLSASTPAP</sequence>
<keyword evidence="7" id="KW-0677">Repeat</keyword>
<evidence type="ECO:0000259" key="13">
    <source>
        <dbReference type="PROSITE" id="PS50103"/>
    </source>
</evidence>
<keyword evidence="9" id="KW-0833">Ubl conjugation pathway</keyword>
<dbReference type="InterPro" id="IPR045072">
    <property type="entry name" value="MKRN-like"/>
</dbReference>